<dbReference type="CDD" id="cd05826">
    <property type="entry name" value="Sortase_B"/>
    <property type="match status" value="1"/>
</dbReference>
<comment type="caution">
    <text evidence="3">The sequence shown here is derived from an EMBL/GenBank/DDBJ whole genome shotgun (WGS) entry which is preliminary data.</text>
</comment>
<dbReference type="InterPro" id="IPR023365">
    <property type="entry name" value="Sortase_dom-sf"/>
</dbReference>
<evidence type="ECO:0000313" key="3">
    <source>
        <dbReference type="EMBL" id="HIQ60452.1"/>
    </source>
</evidence>
<feature type="active site" description="Proton donor/acceptor" evidence="2">
    <location>
        <position position="152"/>
    </location>
</feature>
<keyword evidence="1 3" id="KW-0378">Hydrolase</keyword>
<feature type="active site" description="Acyl-thioester intermediate" evidence="2">
    <location>
        <position position="245"/>
    </location>
</feature>
<reference evidence="3" key="2">
    <citation type="journal article" date="2021" name="PeerJ">
        <title>Extensive microbial diversity within the chicken gut microbiome revealed by metagenomics and culture.</title>
        <authorList>
            <person name="Gilroy R."/>
            <person name="Ravi A."/>
            <person name="Getino M."/>
            <person name="Pursley I."/>
            <person name="Horton D.L."/>
            <person name="Alikhan N.F."/>
            <person name="Baker D."/>
            <person name="Gharbi K."/>
            <person name="Hall N."/>
            <person name="Watson M."/>
            <person name="Adriaenssens E.M."/>
            <person name="Foster-Nyarko E."/>
            <person name="Jarju S."/>
            <person name="Secka A."/>
            <person name="Antonio M."/>
            <person name="Oren A."/>
            <person name="Chaudhuri R.R."/>
            <person name="La Ragione R."/>
            <person name="Hildebrand F."/>
            <person name="Pallen M.J."/>
        </authorList>
    </citation>
    <scope>NUCLEOTIDE SEQUENCE</scope>
    <source>
        <strain evidence="3">ChiGjej2B2-12916</strain>
    </source>
</reference>
<dbReference type="NCBIfam" id="TIGR03064">
    <property type="entry name" value="sortase_srtB"/>
    <property type="match status" value="1"/>
</dbReference>
<dbReference type="EMBL" id="DVFO01000024">
    <property type="protein sequence ID" value="HIQ60452.1"/>
    <property type="molecule type" value="Genomic_DNA"/>
</dbReference>
<dbReference type="SUPFAM" id="SSF63817">
    <property type="entry name" value="Sortase"/>
    <property type="match status" value="1"/>
</dbReference>
<protein>
    <submittedName>
        <fullName evidence="3">Class B sortase</fullName>
        <ecNumber evidence="3">3.4.22.71</ecNumber>
    </submittedName>
</protein>
<accession>A0A9D0YQS1</accession>
<dbReference type="InterPro" id="IPR009835">
    <property type="entry name" value="SrtB"/>
</dbReference>
<gene>
    <name evidence="3" type="primary">srtB</name>
    <name evidence="3" type="ORF">IAD31_02500</name>
</gene>
<name>A0A9D0YQS1_9FIRM</name>
<dbReference type="Pfam" id="PF04203">
    <property type="entry name" value="Sortase"/>
    <property type="match status" value="1"/>
</dbReference>
<sequence>MKWLYRIICAILIVVMAVSGYKIWSIMSEYREGEDAYGELEQFVSIPSELPVLPSESGEEENPDGTPAPQATENLNQFPVVDFNSLKGINPDVMAWIYIPGTHVNYPVVQGSDNEYYLNRLFTGKWNSAGAIFMDYRNEADLTDPHTIIYGHQMNNKTMFNDLRHYADQSFYEEHTVGYLMTPDQTYLLQFFSGYVSSVDTNAWQLNFTEEGSFTSWLEDIQGRSAFTTDVQLREEDRIVTLSTCSSAFENARFVLHARLVPAEVNG</sequence>
<dbReference type="InterPro" id="IPR005754">
    <property type="entry name" value="Sortase"/>
</dbReference>
<organism evidence="3 4">
    <name type="scientific">Candidatus Enterenecus faecium</name>
    <dbReference type="NCBI Taxonomy" id="2840780"/>
    <lineage>
        <taxon>Bacteria</taxon>
        <taxon>Bacillati</taxon>
        <taxon>Bacillota</taxon>
        <taxon>Clostridia</taxon>
        <taxon>Eubacteriales</taxon>
        <taxon>Candidatus Enterenecus</taxon>
    </lineage>
</organism>
<dbReference type="Proteomes" id="UP000886879">
    <property type="component" value="Unassembled WGS sequence"/>
</dbReference>
<evidence type="ECO:0000313" key="4">
    <source>
        <dbReference type="Proteomes" id="UP000886879"/>
    </source>
</evidence>
<proteinExistence type="predicted"/>
<dbReference type="Gene3D" id="2.40.260.10">
    <property type="entry name" value="Sortase"/>
    <property type="match status" value="1"/>
</dbReference>
<dbReference type="EC" id="3.4.22.71" evidence="3"/>
<dbReference type="GO" id="GO:0016787">
    <property type="term" value="F:hydrolase activity"/>
    <property type="evidence" value="ECO:0007669"/>
    <property type="project" value="UniProtKB-KW"/>
</dbReference>
<reference evidence="3" key="1">
    <citation type="submission" date="2020-10" db="EMBL/GenBank/DDBJ databases">
        <authorList>
            <person name="Gilroy R."/>
        </authorList>
    </citation>
    <scope>NUCLEOTIDE SEQUENCE</scope>
    <source>
        <strain evidence="3">ChiGjej2B2-12916</strain>
    </source>
</reference>
<dbReference type="AlphaFoldDB" id="A0A9D0YQS1"/>
<evidence type="ECO:0000256" key="1">
    <source>
        <dbReference type="ARBA" id="ARBA00022801"/>
    </source>
</evidence>
<evidence type="ECO:0000256" key="2">
    <source>
        <dbReference type="PIRSR" id="PIRSR605754-1"/>
    </source>
</evidence>